<dbReference type="InterPro" id="IPR036259">
    <property type="entry name" value="MFS_trans_sf"/>
</dbReference>
<dbReference type="EMBL" id="JAGTJR010000055">
    <property type="protein sequence ID" value="KAH7026818.1"/>
    <property type="molecule type" value="Genomic_DNA"/>
</dbReference>
<feature type="compositionally biased region" description="Polar residues" evidence="1">
    <location>
        <begin position="9"/>
        <end position="25"/>
    </location>
</feature>
<evidence type="ECO:0000256" key="1">
    <source>
        <dbReference type="SAM" id="MobiDB-lite"/>
    </source>
</evidence>
<dbReference type="Proteomes" id="UP000774617">
    <property type="component" value="Unassembled WGS sequence"/>
</dbReference>
<evidence type="ECO:0000313" key="3">
    <source>
        <dbReference type="EMBL" id="KAH7026818.1"/>
    </source>
</evidence>
<accession>A0ABQ8FUY6</accession>
<keyword evidence="2" id="KW-0472">Membrane</keyword>
<feature type="region of interest" description="Disordered" evidence="1">
    <location>
        <begin position="1"/>
        <end position="25"/>
    </location>
</feature>
<proteinExistence type="predicted"/>
<name>A0ABQ8FUY6_9PEZI</name>
<protein>
    <submittedName>
        <fullName evidence="3">Uncharacterized protein</fullName>
    </submittedName>
</protein>
<dbReference type="SUPFAM" id="SSF103473">
    <property type="entry name" value="MFS general substrate transporter"/>
    <property type="match status" value="1"/>
</dbReference>
<keyword evidence="4" id="KW-1185">Reference proteome</keyword>
<sequence length="163" mass="17451">MRANVSKRGITTTATEDNTAQSVNSTPQTSILVSEDVKLAPTRAINLPSRRLKGDAGNYSYLDEDACDDCLCLTAVLTGGLECPTGFSLLALITTLGLILAAVYKEIETYYTTRVFYSASFTGIMYSVDIITADTSSMRDRGLAFAFTSSPYIITAFGGPKAV</sequence>
<keyword evidence="2" id="KW-1133">Transmembrane helix</keyword>
<organism evidence="3 4">
    <name type="scientific">Macrophomina phaseolina</name>
    <dbReference type="NCBI Taxonomy" id="35725"/>
    <lineage>
        <taxon>Eukaryota</taxon>
        <taxon>Fungi</taxon>
        <taxon>Dikarya</taxon>
        <taxon>Ascomycota</taxon>
        <taxon>Pezizomycotina</taxon>
        <taxon>Dothideomycetes</taxon>
        <taxon>Dothideomycetes incertae sedis</taxon>
        <taxon>Botryosphaeriales</taxon>
        <taxon>Botryosphaeriaceae</taxon>
        <taxon>Macrophomina</taxon>
    </lineage>
</organism>
<gene>
    <name evidence="3" type="ORF">B0J12DRAFT_771506</name>
</gene>
<evidence type="ECO:0000256" key="2">
    <source>
        <dbReference type="SAM" id="Phobius"/>
    </source>
</evidence>
<feature type="transmembrane region" description="Helical" evidence="2">
    <location>
        <begin position="86"/>
        <end position="104"/>
    </location>
</feature>
<reference evidence="3 4" key="1">
    <citation type="journal article" date="2021" name="Nat. Commun.">
        <title>Genetic determinants of endophytism in the Arabidopsis root mycobiome.</title>
        <authorList>
            <person name="Mesny F."/>
            <person name="Miyauchi S."/>
            <person name="Thiergart T."/>
            <person name="Pickel B."/>
            <person name="Atanasova L."/>
            <person name="Karlsson M."/>
            <person name="Huettel B."/>
            <person name="Barry K.W."/>
            <person name="Haridas S."/>
            <person name="Chen C."/>
            <person name="Bauer D."/>
            <person name="Andreopoulos W."/>
            <person name="Pangilinan J."/>
            <person name="LaButti K."/>
            <person name="Riley R."/>
            <person name="Lipzen A."/>
            <person name="Clum A."/>
            <person name="Drula E."/>
            <person name="Henrissat B."/>
            <person name="Kohler A."/>
            <person name="Grigoriev I.V."/>
            <person name="Martin F.M."/>
            <person name="Hacquard S."/>
        </authorList>
    </citation>
    <scope>NUCLEOTIDE SEQUENCE [LARGE SCALE GENOMIC DNA]</scope>
    <source>
        <strain evidence="3 4">MPI-SDFR-AT-0080</strain>
    </source>
</reference>
<evidence type="ECO:0000313" key="4">
    <source>
        <dbReference type="Proteomes" id="UP000774617"/>
    </source>
</evidence>
<comment type="caution">
    <text evidence="3">The sequence shown here is derived from an EMBL/GenBank/DDBJ whole genome shotgun (WGS) entry which is preliminary data.</text>
</comment>
<keyword evidence="2" id="KW-0812">Transmembrane</keyword>